<dbReference type="Proteomes" id="UP000290365">
    <property type="component" value="Chromosome"/>
</dbReference>
<protein>
    <recommendedName>
        <fullName evidence="3">Nucleotidyltransferase domain-containing protein</fullName>
    </recommendedName>
</protein>
<organism evidence="1 2">
    <name type="scientific">Ktedonosporobacter rubrisoli</name>
    <dbReference type="NCBI Taxonomy" id="2509675"/>
    <lineage>
        <taxon>Bacteria</taxon>
        <taxon>Bacillati</taxon>
        <taxon>Chloroflexota</taxon>
        <taxon>Ktedonobacteria</taxon>
        <taxon>Ktedonobacterales</taxon>
        <taxon>Ktedonosporobacteraceae</taxon>
        <taxon>Ktedonosporobacter</taxon>
    </lineage>
</organism>
<name>A0A4P6JJQ8_KTERU</name>
<dbReference type="OrthoDB" id="152462at2"/>
<dbReference type="EMBL" id="CP035758">
    <property type="protein sequence ID" value="QBD75273.1"/>
    <property type="molecule type" value="Genomic_DNA"/>
</dbReference>
<evidence type="ECO:0000313" key="1">
    <source>
        <dbReference type="EMBL" id="QBD75273.1"/>
    </source>
</evidence>
<dbReference type="Pfam" id="PF04439">
    <property type="entry name" value="Adenyl_transf"/>
    <property type="match status" value="1"/>
</dbReference>
<gene>
    <name evidence="1" type="ORF">EPA93_04380</name>
</gene>
<dbReference type="Gene3D" id="1.20.120.330">
    <property type="entry name" value="Nucleotidyltransferases domain 2"/>
    <property type="match status" value="1"/>
</dbReference>
<keyword evidence="2" id="KW-1185">Reference proteome</keyword>
<dbReference type="InterPro" id="IPR043519">
    <property type="entry name" value="NT_sf"/>
</dbReference>
<accession>A0A4P6JJQ8</accession>
<evidence type="ECO:0008006" key="3">
    <source>
        <dbReference type="Google" id="ProtNLM"/>
    </source>
</evidence>
<sequence length="291" mass="33149">MLKVDEAMIDPIEARASFKQSLLEVVRTDDRIVGLLEGGSGAEGRVDPWSDLDVFLFIQDAQIEQFRQEWRQWSRQFGQLLLAYDPDEDGAIAWTIFQTESSPLRVDFRFMPASQIEEVRSWPTSPQALDAFVLYDKTDGHLSEVAKALVGSSQRLPASQELGTFESHCNRMWYFLHTAFCKFKRGDYWYTRVTLHIAALDSLIALLRLEAGAVERWQASFPEWKLEQALPPARLRQLNGCIPLQSPEDLRQAMLQTAYLGRDVCRNIATQHGWSWPDAAAEAIIEMLIAG</sequence>
<reference evidence="1 2" key="1">
    <citation type="submission" date="2019-01" db="EMBL/GenBank/DDBJ databases">
        <title>Ktedonosporobacter rubrisoli SCAWS-G2.</title>
        <authorList>
            <person name="Huang Y."/>
            <person name="Yan B."/>
        </authorList>
    </citation>
    <scope>NUCLEOTIDE SEQUENCE [LARGE SCALE GENOMIC DNA]</scope>
    <source>
        <strain evidence="1 2">SCAWS-G2</strain>
    </source>
</reference>
<dbReference type="InterPro" id="IPR007530">
    <property type="entry name" value="Aminoglycoside_adenylylTfrase"/>
</dbReference>
<proteinExistence type="predicted"/>
<dbReference type="SUPFAM" id="SSF81631">
    <property type="entry name" value="PAP/OAS1 substrate-binding domain"/>
    <property type="match status" value="1"/>
</dbReference>
<dbReference type="KEGG" id="kbs:EPA93_04380"/>
<evidence type="ECO:0000313" key="2">
    <source>
        <dbReference type="Proteomes" id="UP000290365"/>
    </source>
</evidence>
<dbReference type="Gene3D" id="3.30.460.10">
    <property type="entry name" value="Beta Polymerase, domain 2"/>
    <property type="match status" value="1"/>
</dbReference>
<dbReference type="SUPFAM" id="SSF81301">
    <property type="entry name" value="Nucleotidyltransferase"/>
    <property type="match status" value="1"/>
</dbReference>
<dbReference type="AlphaFoldDB" id="A0A4P6JJQ8"/>